<keyword evidence="4" id="KW-1185">Reference proteome</keyword>
<keyword evidence="2" id="KW-0472">Membrane</keyword>
<sequence>MAGRSRRGPVRGGRGARAARAPPSRPSIDGREETGRRRPDPRLGEKAGSHVTTKGIFQGLPWWVTWIAIPVLVLAVFGGLIMSVIGFVVGLVFKALLLVVLIAGLIYVVRKFTS</sequence>
<feature type="region of interest" description="Disordered" evidence="1">
    <location>
        <begin position="1"/>
        <end position="49"/>
    </location>
</feature>
<keyword evidence="2" id="KW-0812">Transmembrane</keyword>
<feature type="compositionally biased region" description="Basic and acidic residues" evidence="1">
    <location>
        <begin position="28"/>
        <end position="48"/>
    </location>
</feature>
<dbReference type="Proteomes" id="UP000476310">
    <property type="component" value="Unassembled WGS sequence"/>
</dbReference>
<dbReference type="AlphaFoldDB" id="A0A6G4AW42"/>
<protein>
    <submittedName>
        <fullName evidence="3">DUF5326 family protein</fullName>
    </submittedName>
</protein>
<evidence type="ECO:0000313" key="3">
    <source>
        <dbReference type="EMBL" id="NEW76687.1"/>
    </source>
</evidence>
<name>A0A6G4AW42_9ACTN</name>
<reference evidence="3" key="1">
    <citation type="submission" date="2020-02" db="EMBL/GenBank/DDBJ databases">
        <title>A new Streptomyces sp. for controlling soil-borne diseases.</title>
        <authorList>
            <person name="Li X."/>
            <person name="Tian Y."/>
            <person name="Gao K."/>
        </authorList>
    </citation>
    <scope>NUCLEOTIDE SEQUENCE [LARGE SCALE GENOMIC DNA]</scope>
    <source>
        <strain evidence="3">0250</strain>
    </source>
</reference>
<dbReference type="InterPro" id="IPR020246">
    <property type="entry name" value="Uncharacterised_SCO3924"/>
</dbReference>
<organism evidence="3 4">
    <name type="scientific">Streptomyces rhizosphaericus</name>
    <dbReference type="NCBI Taxonomy" id="114699"/>
    <lineage>
        <taxon>Bacteria</taxon>
        <taxon>Bacillati</taxon>
        <taxon>Actinomycetota</taxon>
        <taxon>Actinomycetes</taxon>
        <taxon>Kitasatosporales</taxon>
        <taxon>Streptomycetaceae</taxon>
        <taxon>Streptomyces</taxon>
        <taxon>Streptomyces violaceusniger group</taxon>
    </lineage>
</organism>
<keyword evidence="2" id="KW-1133">Transmembrane helix</keyword>
<comment type="caution">
    <text evidence="3">The sequence shown here is derived from an EMBL/GenBank/DDBJ whole genome shotgun (WGS) entry which is preliminary data.</text>
</comment>
<gene>
    <name evidence="3" type="ORF">G4H13_41760</name>
</gene>
<proteinExistence type="predicted"/>
<feature type="transmembrane region" description="Helical" evidence="2">
    <location>
        <begin position="63"/>
        <end position="85"/>
    </location>
</feature>
<accession>A0A6G4AW42</accession>
<dbReference type="Pfam" id="PF17260">
    <property type="entry name" value="DUF5326"/>
    <property type="match status" value="1"/>
</dbReference>
<evidence type="ECO:0000313" key="4">
    <source>
        <dbReference type="Proteomes" id="UP000476310"/>
    </source>
</evidence>
<evidence type="ECO:0000256" key="2">
    <source>
        <dbReference type="SAM" id="Phobius"/>
    </source>
</evidence>
<dbReference type="EMBL" id="JAAIKT010000089">
    <property type="protein sequence ID" value="NEW76687.1"/>
    <property type="molecule type" value="Genomic_DNA"/>
</dbReference>
<evidence type="ECO:0000256" key="1">
    <source>
        <dbReference type="SAM" id="MobiDB-lite"/>
    </source>
</evidence>
<feature type="transmembrane region" description="Helical" evidence="2">
    <location>
        <begin position="91"/>
        <end position="109"/>
    </location>
</feature>